<dbReference type="KEGG" id="pspc:Strain318_002376"/>
<sequence>MRTLTMLSRRNFLPALAALAFAAPLAAQQAPATDEARFQPPTVVQYLRPYDKRGINMFETPKVENVPYTGFALQWGAAFTQQFQGLSHETASSTALKPIGNGFNNATANLYMNAQVAPGIRVQLTTYLSSRRHPETYVKDGFLQVDASPLDVPLFHEIMKVTTLKIGHFQVNYGDFQFRRTDNGNAMYNPLVGNALMDAFTTEVGVEAIVQKNGLFGVVAATGGEIKGRVDLPDNRAPAYMVKGGFDRQLNDDLRVRLSGSYRTTASSINNSIYSGDRAGSRYYYVLENTAATESAQATSGRVDPGFTDKQSGFMINPFVKFRGAEFFGMYEQAQGRSAAETTEREVTQLMAEGVYRFGRTESTYLAARWNNVSGDLGAAAPDADVTRINFGGGWYVTPSLLMKAEWVNQEYKGFVGAADTRNGGKFKGFMIEAVLAF</sequence>
<keyword evidence="1" id="KW-0732">Signal</keyword>
<dbReference type="EMBL" id="CP130612">
    <property type="protein sequence ID" value="WKW13063.1"/>
    <property type="molecule type" value="Genomic_DNA"/>
</dbReference>
<protein>
    <recommendedName>
        <fullName evidence="5">Porin</fullName>
    </recommendedName>
</protein>
<organism evidence="2">
    <name type="scientific">Pseudogemmatithrix spongiicola</name>
    <dbReference type="NCBI Taxonomy" id="3062599"/>
    <lineage>
        <taxon>Bacteria</taxon>
        <taxon>Pseudomonadati</taxon>
        <taxon>Gemmatimonadota</taxon>
        <taxon>Gemmatimonadia</taxon>
        <taxon>Gemmatimonadales</taxon>
        <taxon>Gemmatimonadaceae</taxon>
        <taxon>Pseudogemmatithrix</taxon>
    </lineage>
</organism>
<evidence type="ECO:0000313" key="4">
    <source>
        <dbReference type="Proteomes" id="UP001229955"/>
    </source>
</evidence>
<gene>
    <name evidence="2" type="ORF">Strain138_002377</name>
    <name evidence="3" type="ORF">Strain318_002376</name>
</gene>
<dbReference type="Proteomes" id="UP001229955">
    <property type="component" value="Chromosome"/>
</dbReference>
<dbReference type="InterPro" id="IPR006311">
    <property type="entry name" value="TAT_signal"/>
</dbReference>
<feature type="signal peptide" evidence="1">
    <location>
        <begin position="1"/>
        <end position="22"/>
    </location>
</feature>
<proteinExistence type="predicted"/>
<reference evidence="2" key="1">
    <citation type="submission" date="2023-07" db="EMBL/GenBank/DDBJ databases">
        <authorList>
            <person name="Haufschild T."/>
            <person name="Kallscheuer N."/>
            <person name="Hammer J."/>
            <person name="Kohn T."/>
            <person name="Kabuu M."/>
            <person name="Jogler M."/>
            <person name="Wohfarth N."/>
            <person name="Heuer A."/>
            <person name="Rohde M."/>
            <person name="van Teeseling M.C.F."/>
            <person name="Jogler C."/>
        </authorList>
    </citation>
    <scope>NUCLEOTIDE SEQUENCE</scope>
    <source>
        <strain evidence="2">Strain 138</strain>
        <strain evidence="3">Strain 318</strain>
    </source>
</reference>
<evidence type="ECO:0000256" key="1">
    <source>
        <dbReference type="SAM" id="SignalP"/>
    </source>
</evidence>
<accession>A0AA49K1H3</accession>
<keyword evidence="4" id="KW-1185">Reference proteome</keyword>
<accession>A0AA49Q5E0</accession>
<evidence type="ECO:0000313" key="2">
    <source>
        <dbReference type="EMBL" id="WKW13063.1"/>
    </source>
</evidence>
<evidence type="ECO:0000313" key="3">
    <source>
        <dbReference type="EMBL" id="WKW15969.1"/>
    </source>
</evidence>
<dbReference type="EMBL" id="CP130613">
    <property type="protein sequence ID" value="WKW15969.1"/>
    <property type="molecule type" value="Genomic_DNA"/>
</dbReference>
<dbReference type="SUPFAM" id="SSF56935">
    <property type="entry name" value="Porins"/>
    <property type="match status" value="1"/>
</dbReference>
<name>A0AA49Q5E0_9BACT</name>
<dbReference type="PROSITE" id="PS51318">
    <property type="entry name" value="TAT"/>
    <property type="match status" value="1"/>
</dbReference>
<feature type="chain" id="PRO_5041214433" description="Porin" evidence="1">
    <location>
        <begin position="23"/>
        <end position="438"/>
    </location>
</feature>
<dbReference type="AlphaFoldDB" id="A0AA49Q5E0"/>
<dbReference type="RefSeq" id="WP_367885925.1">
    <property type="nucleotide sequence ID" value="NZ_CP130612.1"/>
</dbReference>
<evidence type="ECO:0008006" key="5">
    <source>
        <dbReference type="Google" id="ProtNLM"/>
    </source>
</evidence>